<reference evidence="2" key="2">
    <citation type="submission" date="2015-07" db="EMBL/GenBank/DDBJ databases">
        <title>Complete genome sequence of Streptomyces ambofaciens ATCC 23877, the spiramycin producer.</title>
        <authorList>
            <person name="Thibessard A."/>
            <person name="Haas D."/>
            <person name="Gerbaud C."/>
            <person name="Aigle B."/>
            <person name="Lautru S."/>
            <person name="Pernodet J.-L."/>
            <person name="Leblond P."/>
        </authorList>
    </citation>
    <scope>NUCLEOTIDE SEQUENCE [LARGE SCALE GENOMIC DNA]</scope>
    <source>
        <strain evidence="2">ATCC 23877</strain>
    </source>
</reference>
<evidence type="ECO:0000256" key="1">
    <source>
        <dbReference type="SAM" id="MobiDB-lite"/>
    </source>
</evidence>
<protein>
    <submittedName>
        <fullName evidence="2">Uncharacterized protein</fullName>
    </submittedName>
</protein>
<feature type="compositionally biased region" description="Basic and acidic residues" evidence="1">
    <location>
        <begin position="14"/>
        <end position="25"/>
    </location>
</feature>
<dbReference type="EMBL" id="CP012382">
    <property type="protein sequence ID" value="AKZ60669.1"/>
    <property type="molecule type" value="Genomic_DNA"/>
</dbReference>
<dbReference type="KEGG" id="samb:SAM23877_7628"/>
<sequence length="56" mass="6046">MDMDMGVGPGGRLLHPESASDRSGNKDLSNPHSRWSEALSAYLIACRTARFVKAQG</sequence>
<evidence type="ECO:0000313" key="2">
    <source>
        <dbReference type="EMBL" id="AKZ53090.1"/>
    </source>
</evidence>
<dbReference type="AlphaFoldDB" id="A0A0K2AJ50"/>
<accession>A0A0K2AJ50</accession>
<feature type="region of interest" description="Disordered" evidence="1">
    <location>
        <begin position="1"/>
        <end position="32"/>
    </location>
</feature>
<dbReference type="Proteomes" id="UP000061018">
    <property type="component" value="Chromosome"/>
</dbReference>
<dbReference type="KEGG" id="samb:SAM23877_0041"/>
<gene>
    <name evidence="2" type="ORF">SAM23877_0041</name>
    <name evidence="3" type="ORF">SAM23877_7628</name>
</gene>
<evidence type="ECO:0000313" key="4">
    <source>
        <dbReference type="Proteomes" id="UP000061018"/>
    </source>
</evidence>
<evidence type="ECO:0000313" key="3">
    <source>
        <dbReference type="EMBL" id="AKZ60669.1"/>
    </source>
</evidence>
<proteinExistence type="predicted"/>
<name>A0A0K2AJ50_STRA7</name>
<dbReference type="EMBL" id="CP012382">
    <property type="protein sequence ID" value="AKZ53090.1"/>
    <property type="molecule type" value="Genomic_DNA"/>
</dbReference>
<reference evidence="4" key="1">
    <citation type="journal article" date="2015" name="J. Biotechnol.">
        <title>Complete genome sequence of Streptomyces ambofaciens ATCC 23877, the spiramycin producer.</title>
        <authorList>
            <person name="Thibessard A."/>
            <person name="Haas D."/>
            <person name="Gerbaud C."/>
            <person name="Aigle B."/>
            <person name="Lautru S."/>
            <person name="Pernodet J.L."/>
            <person name="Leblond P."/>
        </authorList>
    </citation>
    <scope>NUCLEOTIDE SEQUENCE [LARGE SCALE GENOMIC DNA]</scope>
    <source>
        <strain evidence="4">ATCC 23877 / 3486 / DSM 40053 / JCM 4204 / NBRC 12836 / NRRL B-2516</strain>
    </source>
</reference>
<organism evidence="2 4">
    <name type="scientific">Streptomyces ambofaciens (strain ATCC 23877 / 3486 / DSM 40053 / JCM 4204 / NBRC 12836 / NRRL B-2516)</name>
    <dbReference type="NCBI Taxonomy" id="278992"/>
    <lineage>
        <taxon>Bacteria</taxon>
        <taxon>Bacillati</taxon>
        <taxon>Actinomycetota</taxon>
        <taxon>Actinomycetes</taxon>
        <taxon>Kitasatosporales</taxon>
        <taxon>Streptomycetaceae</taxon>
        <taxon>Streptomyces</taxon>
    </lineage>
</organism>